<organism evidence="4 5">
    <name type="scientific">Mobilicoccus pelagius NBRC 104925</name>
    <dbReference type="NCBI Taxonomy" id="1089455"/>
    <lineage>
        <taxon>Bacteria</taxon>
        <taxon>Bacillati</taxon>
        <taxon>Actinomycetota</taxon>
        <taxon>Actinomycetes</taxon>
        <taxon>Micrococcales</taxon>
        <taxon>Dermatophilaceae</taxon>
        <taxon>Mobilicoccus</taxon>
    </lineage>
</organism>
<proteinExistence type="predicted"/>
<protein>
    <recommendedName>
        <fullName evidence="3">DUF7847 domain-containing protein</fullName>
    </recommendedName>
</protein>
<evidence type="ECO:0000256" key="2">
    <source>
        <dbReference type="SAM" id="Phobius"/>
    </source>
</evidence>
<feature type="transmembrane region" description="Helical" evidence="2">
    <location>
        <begin position="142"/>
        <end position="167"/>
    </location>
</feature>
<dbReference type="OrthoDB" id="121140at2"/>
<keyword evidence="2" id="KW-0812">Transmembrane</keyword>
<comment type="caution">
    <text evidence="4">The sequence shown here is derived from an EMBL/GenBank/DDBJ whole genome shotgun (WGS) entry which is preliminary data.</text>
</comment>
<evidence type="ECO:0000256" key="1">
    <source>
        <dbReference type="SAM" id="MobiDB-lite"/>
    </source>
</evidence>
<dbReference type="eggNOG" id="COG5180">
    <property type="taxonomic scope" value="Bacteria"/>
</dbReference>
<evidence type="ECO:0000313" key="4">
    <source>
        <dbReference type="EMBL" id="GAB49213.1"/>
    </source>
</evidence>
<dbReference type="AlphaFoldDB" id="H5UU05"/>
<dbReference type="Proteomes" id="UP000004367">
    <property type="component" value="Unassembled WGS sequence"/>
</dbReference>
<dbReference type="Pfam" id="PF25231">
    <property type="entry name" value="DUF7847"/>
    <property type="match status" value="1"/>
</dbReference>
<evidence type="ECO:0000313" key="5">
    <source>
        <dbReference type="Proteomes" id="UP000004367"/>
    </source>
</evidence>
<feature type="transmembrane region" description="Helical" evidence="2">
    <location>
        <begin position="228"/>
        <end position="256"/>
    </location>
</feature>
<dbReference type="EMBL" id="BAFE01000076">
    <property type="protein sequence ID" value="GAB49213.1"/>
    <property type="molecule type" value="Genomic_DNA"/>
</dbReference>
<evidence type="ECO:0000259" key="3">
    <source>
        <dbReference type="Pfam" id="PF25231"/>
    </source>
</evidence>
<feature type="transmembrane region" description="Helical" evidence="2">
    <location>
        <begin position="187"/>
        <end position="207"/>
    </location>
</feature>
<feature type="compositionally biased region" description="Low complexity" evidence="1">
    <location>
        <begin position="39"/>
        <end position="49"/>
    </location>
</feature>
<feature type="transmembrane region" description="Helical" evidence="2">
    <location>
        <begin position="262"/>
        <end position="283"/>
    </location>
</feature>
<reference evidence="4 5" key="1">
    <citation type="submission" date="2012-02" db="EMBL/GenBank/DDBJ databases">
        <title>Whole genome shotgun sequence of Mobilicoccus pelagius NBRC 104925.</title>
        <authorList>
            <person name="Yoshida Y."/>
            <person name="Hosoyama A."/>
            <person name="Tsuchikane K."/>
            <person name="Katsumata H."/>
            <person name="Yamazaki S."/>
            <person name="Fujita N."/>
        </authorList>
    </citation>
    <scope>NUCLEOTIDE SEQUENCE [LARGE SCALE GENOMIC DNA]</scope>
    <source>
        <strain evidence="4 5">NBRC 104925</strain>
    </source>
</reference>
<gene>
    <name evidence="4" type="ORF">MOPEL_099_00130</name>
</gene>
<feature type="region of interest" description="Disordered" evidence="1">
    <location>
        <begin position="1"/>
        <end position="95"/>
    </location>
</feature>
<dbReference type="RefSeq" id="WP_009483110.1">
    <property type="nucleotide sequence ID" value="NZ_BAFE01000076.1"/>
</dbReference>
<feature type="compositionally biased region" description="Gly residues" evidence="1">
    <location>
        <begin position="23"/>
        <end position="38"/>
    </location>
</feature>
<feature type="compositionally biased region" description="Pro residues" evidence="1">
    <location>
        <begin position="50"/>
        <end position="81"/>
    </location>
</feature>
<dbReference type="STRING" id="1089455.MOPEL_099_00130"/>
<accession>H5UU05</accession>
<keyword evidence="2" id="KW-1133">Transmembrane helix</keyword>
<keyword evidence="5" id="KW-1185">Reference proteome</keyword>
<name>H5UU05_9MICO</name>
<dbReference type="InterPro" id="IPR057169">
    <property type="entry name" value="DUF7847"/>
</dbReference>
<keyword evidence="2" id="KW-0472">Membrane</keyword>
<sequence length="423" mass="43111">MSRWDDPTGEFDDGWGGSSSSHGTGGGAGTGTNAGGPRPGEAPSGAAPSSPVPPSALPPGAVPPYPPADTPQPAPVPPTAPPADRLGSSGAQGAANVPGVYHRVAPDGTPELWPGPIPLRPMSFGEMFEIAFGVLRFNPRTIFGLSFLTLGAFALVGLAIAVPLIILASTAQPDVLGAGDNGASNSFNAGSSLAGSILGGIIVAVVADTALGRRLSFGEAWARVKGRILPLIGFIVLEGLLFLALVVPFAALWIALAVTENWWAFGVSLAVGIPVLIVLYTWLGVMFTFAPSAIVLEHTGPVAAFRRSRTLIRGAWWRTFGIIALTGILTSVVVATLMLPLGLGIGLLSAGGAVAGGGTMTATTILALVLLAAATVLTGSLVQPFSSAMVALLYLDRRFRTEALAVDLLAEAERDAGRLAPPR</sequence>
<feature type="transmembrane region" description="Helical" evidence="2">
    <location>
        <begin position="315"/>
        <end position="345"/>
    </location>
</feature>
<feature type="domain" description="DUF7847" evidence="3">
    <location>
        <begin position="154"/>
        <end position="385"/>
    </location>
</feature>